<dbReference type="InterPro" id="IPR000014">
    <property type="entry name" value="PAS"/>
</dbReference>
<organism evidence="11 12">
    <name type="scientific">Chitiniphilus eburneus</name>
    <dbReference type="NCBI Taxonomy" id="2571148"/>
    <lineage>
        <taxon>Bacteria</taxon>
        <taxon>Pseudomonadati</taxon>
        <taxon>Pseudomonadota</taxon>
        <taxon>Betaproteobacteria</taxon>
        <taxon>Neisseriales</taxon>
        <taxon>Chitinibacteraceae</taxon>
        <taxon>Chitiniphilus</taxon>
    </lineage>
</organism>
<dbReference type="Pfam" id="PF00512">
    <property type="entry name" value="HisKA"/>
    <property type="match status" value="1"/>
</dbReference>
<dbReference type="CDD" id="cd12914">
    <property type="entry name" value="PDC1_DGC_like"/>
    <property type="match status" value="1"/>
</dbReference>
<dbReference type="SUPFAM" id="SSF47384">
    <property type="entry name" value="Homodimeric domain of signal transducing histidine kinase"/>
    <property type="match status" value="1"/>
</dbReference>
<dbReference type="SMART" id="SM00388">
    <property type="entry name" value="HisKA"/>
    <property type="match status" value="1"/>
</dbReference>
<dbReference type="InterPro" id="IPR001610">
    <property type="entry name" value="PAC"/>
</dbReference>
<reference evidence="11 12" key="1">
    <citation type="submission" date="2019-04" db="EMBL/GenBank/DDBJ databases">
        <title>Chitiniphilus eburnea sp. nov., a novel chitinolytic bacterium isolated from aquaculture sludge.</title>
        <authorList>
            <person name="Sheng M."/>
        </authorList>
    </citation>
    <scope>NUCLEOTIDE SEQUENCE [LARGE SCALE GENOMIC DNA]</scope>
    <source>
        <strain evidence="11 12">HX-2-15</strain>
    </source>
</reference>
<dbReference type="PROSITE" id="PS50109">
    <property type="entry name" value="HIS_KIN"/>
    <property type="match status" value="1"/>
</dbReference>
<proteinExistence type="predicted"/>
<dbReference type="InterPro" id="IPR005467">
    <property type="entry name" value="His_kinase_dom"/>
</dbReference>
<evidence type="ECO:0000256" key="1">
    <source>
        <dbReference type="ARBA" id="ARBA00000085"/>
    </source>
</evidence>
<accession>A0A4V5MQX8</accession>
<dbReference type="PANTHER" id="PTHR43711:SF1">
    <property type="entry name" value="HISTIDINE KINASE 1"/>
    <property type="match status" value="1"/>
</dbReference>
<dbReference type="PROSITE" id="PS50112">
    <property type="entry name" value="PAS"/>
    <property type="match status" value="2"/>
</dbReference>
<evidence type="ECO:0000256" key="7">
    <source>
        <dbReference type="SAM" id="Phobius"/>
    </source>
</evidence>
<evidence type="ECO:0000256" key="5">
    <source>
        <dbReference type="ARBA" id="ARBA00022777"/>
    </source>
</evidence>
<keyword evidence="12" id="KW-1185">Reference proteome</keyword>
<dbReference type="CDD" id="cd00075">
    <property type="entry name" value="HATPase"/>
    <property type="match status" value="1"/>
</dbReference>
<keyword evidence="5" id="KW-0418">Kinase</keyword>
<dbReference type="Pfam" id="PF13426">
    <property type="entry name" value="PAS_9"/>
    <property type="match status" value="3"/>
</dbReference>
<dbReference type="Gene3D" id="3.30.450.20">
    <property type="entry name" value="PAS domain"/>
    <property type="match status" value="5"/>
</dbReference>
<feature type="domain" description="PAS" evidence="9">
    <location>
        <begin position="597"/>
        <end position="659"/>
    </location>
</feature>
<feature type="domain" description="PAS" evidence="9">
    <location>
        <begin position="472"/>
        <end position="515"/>
    </location>
</feature>
<dbReference type="PRINTS" id="PR00344">
    <property type="entry name" value="BCTRLSENSOR"/>
</dbReference>
<dbReference type="InterPro" id="IPR035965">
    <property type="entry name" value="PAS-like_dom_sf"/>
</dbReference>
<name>A0A4V5MQX8_9NEIS</name>
<dbReference type="Gene3D" id="1.10.287.130">
    <property type="match status" value="1"/>
</dbReference>
<evidence type="ECO:0000313" key="12">
    <source>
        <dbReference type="Proteomes" id="UP000310016"/>
    </source>
</evidence>
<dbReference type="InterPro" id="IPR004358">
    <property type="entry name" value="Sig_transdc_His_kin-like_C"/>
</dbReference>
<evidence type="ECO:0000256" key="2">
    <source>
        <dbReference type="ARBA" id="ARBA00012438"/>
    </source>
</evidence>
<dbReference type="SMART" id="SM00086">
    <property type="entry name" value="PAC"/>
    <property type="match status" value="3"/>
</dbReference>
<keyword evidence="7" id="KW-1133">Transmembrane helix</keyword>
<evidence type="ECO:0000256" key="6">
    <source>
        <dbReference type="ARBA" id="ARBA00023012"/>
    </source>
</evidence>
<comment type="caution">
    <text evidence="11">The sequence shown here is derived from an EMBL/GenBank/DDBJ whole genome shotgun (WGS) entry which is preliminary data.</text>
</comment>
<evidence type="ECO:0000256" key="3">
    <source>
        <dbReference type="ARBA" id="ARBA00022553"/>
    </source>
</evidence>
<feature type="transmembrane region" description="Helical" evidence="7">
    <location>
        <begin position="28"/>
        <end position="47"/>
    </location>
</feature>
<dbReference type="Pfam" id="PF02518">
    <property type="entry name" value="HATPase_c"/>
    <property type="match status" value="1"/>
</dbReference>
<feature type="domain" description="PAC" evidence="10">
    <location>
        <begin position="545"/>
        <end position="596"/>
    </location>
</feature>
<dbReference type="SMART" id="SM00091">
    <property type="entry name" value="PAS"/>
    <property type="match status" value="3"/>
</dbReference>
<dbReference type="EMBL" id="SUMF01000006">
    <property type="protein sequence ID" value="TJZ74288.1"/>
    <property type="molecule type" value="Genomic_DNA"/>
</dbReference>
<dbReference type="AlphaFoldDB" id="A0A4V5MQX8"/>
<dbReference type="EC" id="2.7.13.3" evidence="2"/>
<dbReference type="SUPFAM" id="SSF55785">
    <property type="entry name" value="PYP-like sensor domain (PAS domain)"/>
    <property type="match status" value="3"/>
</dbReference>
<dbReference type="CDD" id="cd12915">
    <property type="entry name" value="PDC2_DGC_like"/>
    <property type="match status" value="1"/>
</dbReference>
<dbReference type="PROSITE" id="PS50113">
    <property type="entry name" value="PAC"/>
    <property type="match status" value="2"/>
</dbReference>
<dbReference type="InterPro" id="IPR036890">
    <property type="entry name" value="HATPase_C_sf"/>
</dbReference>
<dbReference type="Gene3D" id="3.30.565.10">
    <property type="entry name" value="Histidine kinase-like ATPase, C-terminal domain"/>
    <property type="match status" value="1"/>
</dbReference>
<dbReference type="CDD" id="cd00130">
    <property type="entry name" value="PAS"/>
    <property type="match status" value="3"/>
</dbReference>
<dbReference type="SMART" id="SM00387">
    <property type="entry name" value="HATPase_c"/>
    <property type="match status" value="1"/>
</dbReference>
<dbReference type="InterPro" id="IPR036097">
    <property type="entry name" value="HisK_dim/P_sf"/>
</dbReference>
<evidence type="ECO:0000259" key="8">
    <source>
        <dbReference type="PROSITE" id="PS50109"/>
    </source>
</evidence>
<evidence type="ECO:0000259" key="9">
    <source>
        <dbReference type="PROSITE" id="PS50112"/>
    </source>
</evidence>
<dbReference type="PANTHER" id="PTHR43711">
    <property type="entry name" value="TWO-COMPONENT HISTIDINE KINASE"/>
    <property type="match status" value="1"/>
</dbReference>
<dbReference type="GO" id="GO:0000155">
    <property type="term" value="F:phosphorelay sensor kinase activity"/>
    <property type="evidence" value="ECO:0007669"/>
    <property type="project" value="InterPro"/>
</dbReference>
<feature type="domain" description="PAC" evidence="10">
    <location>
        <begin position="669"/>
        <end position="721"/>
    </location>
</feature>
<keyword evidence="7" id="KW-0812">Transmembrane</keyword>
<evidence type="ECO:0000256" key="4">
    <source>
        <dbReference type="ARBA" id="ARBA00022679"/>
    </source>
</evidence>
<dbReference type="InterPro" id="IPR000700">
    <property type="entry name" value="PAS-assoc_C"/>
</dbReference>
<comment type="catalytic activity">
    <reaction evidence="1">
        <text>ATP + protein L-histidine = ADP + protein N-phospho-L-histidine.</text>
        <dbReference type="EC" id="2.7.13.3"/>
    </reaction>
</comment>
<sequence>MPIMNRLFRLRPSATPQPSLRPLRTGLIVFYCILLLAVAASVTWMTFRDYDETMDNLERQQLSLARSLDEHATRTFISVEQGMQNIVESLQGLGGVDRAEEYRMHILLRDKTQLTPQTRGLITIDDHGYIRAHGLEYPVRRVNLADRDYFVYHRAFDDLRLRMDTPVISRTDNLWLIPVTRRIDRPDGSFGGLVLAGVEPEYFLRFYQSLKLTPSTRIELMRADGMVLLNFPFQPAELGRSLRERAPLEFEARRLRHASAYREPDASGRGERLVVFHTTTSDLPLIVRVSIDLGSALTKFRSDLLTRAIAAVGLILVVTVLLYLLLRQLRHVEEIESRLYLTQFTVDQSPDVVLWADHLSYLRYANHAAERNTGLANDELLASRLTDLFPDMGQSQWEEIWTRLHIDKRMILNTHLRDHGGHLLPVEITFSHIEFNTDAYACCTVRDITEQQNTERELRRHRDHLQDLVLERTAEIRTVLDASPLAIMLSVKNSVRLVNPVFETLFGYEGSEIIGLPTHALFASPTRFEEIMQTVWTRVSAGGVFRGEVELYRRDHSSFWAMVYAKALVPGDVTKGVICVIEDVTSQRIAAQALRQSERLKRTIIDTTADGYILIDDGRHIVDVNQAFCLLLGYRREELIGQQATLLWGEAAEQIFPADLADRDTMRNHIEEVTLRSLDGQPMPFLVNSAAIHDDNRKLEYAFAFLTNISDLKEIEKNLLDAKEAAEAANVAKSAFLANMSHELRTPMHAILSFSEMGLSKSGRTEPTNLARYFERIHSSGNRLLVLLNDLLDMSRLEANRMTYDKTRNHLQQTVLGAAQEIAPLLQTRRLRLEVDETTPALYAVFDRARLTQVVVNLLSNAIKFSPVDGTIEIRYLETATLCDGQPAVGLTVRDRGPGIPAGEEELIFDKFIQSSRMRETGGGTGLGLAISRQIMEDHGGEIFAASHPEGGALFTLLLPTSLR</sequence>
<dbReference type="RefSeq" id="WP_136772858.1">
    <property type="nucleotide sequence ID" value="NZ_SUMF01000006.1"/>
</dbReference>
<dbReference type="SUPFAM" id="SSF55874">
    <property type="entry name" value="ATPase domain of HSP90 chaperone/DNA topoisomerase II/histidine kinase"/>
    <property type="match status" value="1"/>
</dbReference>
<dbReference type="Proteomes" id="UP000310016">
    <property type="component" value="Unassembled WGS sequence"/>
</dbReference>
<keyword evidence="7" id="KW-0472">Membrane</keyword>
<dbReference type="CDD" id="cd00082">
    <property type="entry name" value="HisKA"/>
    <property type="match status" value="1"/>
</dbReference>
<gene>
    <name evidence="11" type="ORF">FAZ21_08360</name>
</gene>
<dbReference type="InterPro" id="IPR003594">
    <property type="entry name" value="HATPase_dom"/>
</dbReference>
<evidence type="ECO:0000259" key="10">
    <source>
        <dbReference type="PROSITE" id="PS50113"/>
    </source>
</evidence>
<keyword evidence="4" id="KW-0808">Transferase</keyword>
<dbReference type="NCBIfam" id="TIGR00229">
    <property type="entry name" value="sensory_box"/>
    <property type="match status" value="3"/>
</dbReference>
<feature type="transmembrane region" description="Helical" evidence="7">
    <location>
        <begin position="304"/>
        <end position="326"/>
    </location>
</feature>
<dbReference type="OrthoDB" id="8579121at2"/>
<keyword evidence="3" id="KW-0597">Phosphoprotein</keyword>
<evidence type="ECO:0000313" key="11">
    <source>
        <dbReference type="EMBL" id="TJZ74288.1"/>
    </source>
</evidence>
<feature type="domain" description="Histidine kinase" evidence="8">
    <location>
        <begin position="739"/>
        <end position="963"/>
    </location>
</feature>
<dbReference type="InterPro" id="IPR003661">
    <property type="entry name" value="HisK_dim/P_dom"/>
</dbReference>
<dbReference type="InterPro" id="IPR050736">
    <property type="entry name" value="Sensor_HK_Regulatory"/>
</dbReference>
<protein>
    <recommendedName>
        <fullName evidence="2">histidine kinase</fullName>
        <ecNumber evidence="2">2.7.13.3</ecNumber>
    </recommendedName>
</protein>
<keyword evidence="6" id="KW-0902">Two-component regulatory system</keyword>